<reference evidence="1" key="1">
    <citation type="journal article" date="2012" name="Science">
        <title>Fermentation, hydrogen, and sulfur metabolism in multiple uncultivated bacterial phyla.</title>
        <authorList>
            <person name="Wrighton K.C."/>
            <person name="Thomas B.C."/>
            <person name="Sharon I."/>
            <person name="Miller C.S."/>
            <person name="Castelle C.J."/>
            <person name="VerBerkmoes N.C."/>
            <person name="Wilkins M.J."/>
            <person name="Hettich R.L."/>
            <person name="Lipton M.S."/>
            <person name="Williams K.H."/>
            <person name="Long P.E."/>
            <person name="Banfield J.F."/>
        </authorList>
    </citation>
    <scope>NUCLEOTIDE SEQUENCE [LARGE SCALE GENOMIC DNA]</scope>
</reference>
<proteinExistence type="predicted"/>
<comment type="caution">
    <text evidence="1">The sequence shown here is derived from an EMBL/GenBank/DDBJ whole genome shotgun (WGS) entry which is preliminary data.</text>
</comment>
<dbReference type="AlphaFoldDB" id="K2A3D8"/>
<evidence type="ECO:0000313" key="1">
    <source>
        <dbReference type="EMBL" id="EKD44549.1"/>
    </source>
</evidence>
<protein>
    <submittedName>
        <fullName evidence="1">Uncharacterized protein</fullName>
    </submittedName>
</protein>
<accession>K2A3D8</accession>
<organism evidence="1">
    <name type="scientific">uncultured bacterium</name>
    <name type="common">gcode 4</name>
    <dbReference type="NCBI Taxonomy" id="1234023"/>
    <lineage>
        <taxon>Bacteria</taxon>
        <taxon>environmental samples</taxon>
    </lineage>
</organism>
<gene>
    <name evidence="1" type="ORF">ACD_71C00104G0006</name>
</gene>
<sequence>MSDQWEGTKRICFSAGGEKISHRGMRGGNFSEEKRKIYERSGIFLKYPDQTNEEYISLSKTHKYFDRTDPLGESKNSPCIVGPVRMHYSSEDWAIRTYKYPLMDRLNDGKKKNSLIFFVILRRHSSGYTYSECMQNALWMMVKTLGPNMLQNVTYSLY</sequence>
<name>K2A3D8_9BACT</name>
<dbReference type="EMBL" id="AMFJ01028835">
    <property type="protein sequence ID" value="EKD44549.1"/>
    <property type="molecule type" value="Genomic_DNA"/>
</dbReference>